<dbReference type="Gene3D" id="1.10.357.10">
    <property type="entry name" value="Tetracycline Repressor, domain 2"/>
    <property type="match status" value="1"/>
</dbReference>
<dbReference type="SUPFAM" id="SSF46689">
    <property type="entry name" value="Homeodomain-like"/>
    <property type="match status" value="1"/>
</dbReference>
<comment type="caution">
    <text evidence="8">The sequence shown here is derived from an EMBL/GenBank/DDBJ whole genome shotgun (WGS) entry which is preliminary data.</text>
</comment>
<dbReference type="EMBL" id="BAAALF010000202">
    <property type="protein sequence ID" value="GAA1269648.1"/>
    <property type="molecule type" value="Genomic_DNA"/>
</dbReference>
<name>A0ABN1WWI5_9ACTN</name>
<evidence type="ECO:0000313" key="9">
    <source>
        <dbReference type="Proteomes" id="UP001500037"/>
    </source>
</evidence>
<sequence>MLADRGFDGLTLRAVATAMGASTGLLTHYFPNKRELLRCALEVLGERAENRPRRTAPAAGLAALRTALLDILPLEADAAAANRIWVGSWDVALADPELAREHAARYRRARERLELHALAAQQHGELPPGSSAADLATAAQGFALGLVVQALFAPDEFPPERQIRLLDAWLAGVGREAGGSDGNGPDAGGLTSSSAAPGPAAAPPAGSG</sequence>
<accession>A0ABN1WWI5</accession>
<evidence type="ECO:0000256" key="5">
    <source>
        <dbReference type="PROSITE-ProRule" id="PRU00335"/>
    </source>
</evidence>
<dbReference type="Pfam" id="PF00440">
    <property type="entry name" value="TetR_N"/>
    <property type="match status" value="1"/>
</dbReference>
<organism evidence="8 9">
    <name type="scientific">Kitasatospora nipponensis</name>
    <dbReference type="NCBI Taxonomy" id="258049"/>
    <lineage>
        <taxon>Bacteria</taxon>
        <taxon>Bacillati</taxon>
        <taxon>Actinomycetota</taxon>
        <taxon>Actinomycetes</taxon>
        <taxon>Kitasatosporales</taxon>
        <taxon>Streptomycetaceae</taxon>
        <taxon>Kitasatospora</taxon>
    </lineage>
</organism>
<evidence type="ECO:0000256" key="6">
    <source>
        <dbReference type="SAM" id="MobiDB-lite"/>
    </source>
</evidence>
<keyword evidence="2" id="KW-0805">Transcription regulation</keyword>
<dbReference type="InterPro" id="IPR039538">
    <property type="entry name" value="BetI_C"/>
</dbReference>
<feature type="domain" description="HTH tetR-type" evidence="7">
    <location>
        <begin position="1"/>
        <end position="48"/>
    </location>
</feature>
<keyword evidence="3 5" id="KW-0238">DNA-binding</keyword>
<dbReference type="Proteomes" id="UP001500037">
    <property type="component" value="Unassembled WGS sequence"/>
</dbReference>
<evidence type="ECO:0000313" key="8">
    <source>
        <dbReference type="EMBL" id="GAA1269648.1"/>
    </source>
</evidence>
<evidence type="ECO:0000256" key="1">
    <source>
        <dbReference type="ARBA" id="ARBA00022491"/>
    </source>
</evidence>
<feature type="compositionally biased region" description="Low complexity" evidence="6">
    <location>
        <begin position="188"/>
        <end position="208"/>
    </location>
</feature>
<keyword evidence="9" id="KW-1185">Reference proteome</keyword>
<dbReference type="PROSITE" id="PS50977">
    <property type="entry name" value="HTH_TETR_2"/>
    <property type="match status" value="1"/>
</dbReference>
<dbReference type="PROSITE" id="PS01081">
    <property type="entry name" value="HTH_TETR_1"/>
    <property type="match status" value="1"/>
</dbReference>
<keyword evidence="1" id="KW-0678">Repressor</keyword>
<protein>
    <submittedName>
        <fullName evidence="8">TetR/AcrR family transcriptional regulator</fullName>
    </submittedName>
</protein>
<evidence type="ECO:0000256" key="3">
    <source>
        <dbReference type="ARBA" id="ARBA00023125"/>
    </source>
</evidence>
<dbReference type="Pfam" id="PF13977">
    <property type="entry name" value="TetR_C_6"/>
    <property type="match status" value="1"/>
</dbReference>
<feature type="compositionally biased region" description="Gly residues" evidence="6">
    <location>
        <begin position="175"/>
        <end position="187"/>
    </location>
</feature>
<dbReference type="PANTHER" id="PTHR47506">
    <property type="entry name" value="TRANSCRIPTIONAL REGULATORY PROTEIN"/>
    <property type="match status" value="1"/>
</dbReference>
<feature type="region of interest" description="Disordered" evidence="6">
    <location>
        <begin position="175"/>
        <end position="208"/>
    </location>
</feature>
<reference evidence="8 9" key="1">
    <citation type="journal article" date="2019" name="Int. J. Syst. Evol. Microbiol.">
        <title>The Global Catalogue of Microorganisms (GCM) 10K type strain sequencing project: providing services to taxonomists for standard genome sequencing and annotation.</title>
        <authorList>
            <consortium name="The Broad Institute Genomics Platform"/>
            <consortium name="The Broad Institute Genome Sequencing Center for Infectious Disease"/>
            <person name="Wu L."/>
            <person name="Ma J."/>
        </authorList>
    </citation>
    <scope>NUCLEOTIDE SEQUENCE [LARGE SCALE GENOMIC DNA]</scope>
    <source>
        <strain evidence="8 9">JCM 13004</strain>
    </source>
</reference>
<evidence type="ECO:0000259" key="7">
    <source>
        <dbReference type="PROSITE" id="PS50977"/>
    </source>
</evidence>
<dbReference type="InterPro" id="IPR023772">
    <property type="entry name" value="DNA-bd_HTH_TetR-type_CS"/>
</dbReference>
<evidence type="ECO:0000256" key="2">
    <source>
        <dbReference type="ARBA" id="ARBA00023015"/>
    </source>
</evidence>
<dbReference type="SUPFAM" id="SSF48498">
    <property type="entry name" value="Tetracyclin repressor-like, C-terminal domain"/>
    <property type="match status" value="1"/>
</dbReference>
<dbReference type="PANTHER" id="PTHR47506:SF1">
    <property type="entry name" value="HTH-TYPE TRANSCRIPTIONAL REGULATOR YJDC"/>
    <property type="match status" value="1"/>
</dbReference>
<proteinExistence type="predicted"/>
<dbReference type="InterPro" id="IPR036271">
    <property type="entry name" value="Tet_transcr_reg_TetR-rel_C_sf"/>
</dbReference>
<dbReference type="InterPro" id="IPR001647">
    <property type="entry name" value="HTH_TetR"/>
</dbReference>
<evidence type="ECO:0000256" key="4">
    <source>
        <dbReference type="ARBA" id="ARBA00023163"/>
    </source>
</evidence>
<gene>
    <name evidence="8" type="ORF">GCM10009665_67620</name>
</gene>
<dbReference type="InterPro" id="IPR009057">
    <property type="entry name" value="Homeodomain-like_sf"/>
</dbReference>
<feature type="DNA-binding region" description="H-T-H motif" evidence="5">
    <location>
        <begin position="11"/>
        <end position="30"/>
    </location>
</feature>
<keyword evidence="4" id="KW-0804">Transcription</keyword>